<dbReference type="InterPro" id="IPR029063">
    <property type="entry name" value="SAM-dependent_MTases_sf"/>
</dbReference>
<dbReference type="EMBL" id="BAAARY010000016">
    <property type="protein sequence ID" value="GAA2529173.1"/>
    <property type="molecule type" value="Genomic_DNA"/>
</dbReference>
<dbReference type="InterPro" id="IPR013216">
    <property type="entry name" value="Methyltransf_11"/>
</dbReference>
<accession>A0ABN3NTC8</accession>
<evidence type="ECO:0000259" key="1">
    <source>
        <dbReference type="Pfam" id="PF08241"/>
    </source>
</evidence>
<evidence type="ECO:0000313" key="2">
    <source>
        <dbReference type="EMBL" id="GAA2529173.1"/>
    </source>
</evidence>
<dbReference type="CDD" id="cd02440">
    <property type="entry name" value="AdoMet_MTases"/>
    <property type="match status" value="1"/>
</dbReference>
<proteinExistence type="predicted"/>
<comment type="caution">
    <text evidence="2">The sequence shown here is derived from an EMBL/GenBank/DDBJ whole genome shotgun (WGS) entry which is preliminary data.</text>
</comment>
<dbReference type="PANTHER" id="PTHR43591">
    <property type="entry name" value="METHYLTRANSFERASE"/>
    <property type="match status" value="1"/>
</dbReference>
<dbReference type="RefSeq" id="WP_344173625.1">
    <property type="nucleotide sequence ID" value="NZ_BAAARY010000016.1"/>
</dbReference>
<evidence type="ECO:0000313" key="3">
    <source>
        <dbReference type="Proteomes" id="UP001499978"/>
    </source>
</evidence>
<feature type="domain" description="Methyltransferase type 11" evidence="1">
    <location>
        <begin position="61"/>
        <end position="152"/>
    </location>
</feature>
<keyword evidence="3" id="KW-1185">Reference proteome</keyword>
<gene>
    <name evidence="2" type="ORF">GCM10010201_30440</name>
</gene>
<sequence length="241" mass="25280">MTSQATVDAAYAVYVESPLLRQVHGPEHLNVGWRAGGEADPSAALVDRLLNLVPGNPSVVLDVACGRAAASRQMALRWPQATVLGVDRSAVMLPPAPAARPGVARAEATALPIADGAADLVLCVEAALHFTTRRDFFAEAARVLRPGGLLILTDLLVDPAGPGWAPLVPAGNRETTRRQYADALRSAGLIAQRITDITAQTWTPYTDALVAAAGDEAASAAVRRILSDRPVAAYVEVVAQR</sequence>
<protein>
    <recommendedName>
        <fullName evidence="1">Methyltransferase type 11 domain-containing protein</fullName>
    </recommendedName>
</protein>
<dbReference type="PANTHER" id="PTHR43591:SF24">
    <property type="entry name" value="2-METHOXY-6-POLYPRENYL-1,4-BENZOQUINOL METHYLASE, MITOCHONDRIAL"/>
    <property type="match status" value="1"/>
</dbReference>
<name>A0ABN3NTC8_9ACTN</name>
<dbReference type="Gene3D" id="3.40.50.150">
    <property type="entry name" value="Vaccinia Virus protein VP39"/>
    <property type="match status" value="1"/>
</dbReference>
<dbReference type="Pfam" id="PF08241">
    <property type="entry name" value="Methyltransf_11"/>
    <property type="match status" value="1"/>
</dbReference>
<organism evidence="2 3">
    <name type="scientific">Pilimelia columellifera subsp. columellifera</name>
    <dbReference type="NCBI Taxonomy" id="706583"/>
    <lineage>
        <taxon>Bacteria</taxon>
        <taxon>Bacillati</taxon>
        <taxon>Actinomycetota</taxon>
        <taxon>Actinomycetes</taxon>
        <taxon>Micromonosporales</taxon>
        <taxon>Micromonosporaceae</taxon>
        <taxon>Pilimelia</taxon>
    </lineage>
</organism>
<dbReference type="SUPFAM" id="SSF53335">
    <property type="entry name" value="S-adenosyl-L-methionine-dependent methyltransferases"/>
    <property type="match status" value="1"/>
</dbReference>
<reference evidence="2 3" key="1">
    <citation type="journal article" date="2019" name="Int. J. Syst. Evol. Microbiol.">
        <title>The Global Catalogue of Microorganisms (GCM) 10K type strain sequencing project: providing services to taxonomists for standard genome sequencing and annotation.</title>
        <authorList>
            <consortium name="The Broad Institute Genomics Platform"/>
            <consortium name="The Broad Institute Genome Sequencing Center for Infectious Disease"/>
            <person name="Wu L."/>
            <person name="Ma J."/>
        </authorList>
    </citation>
    <scope>NUCLEOTIDE SEQUENCE [LARGE SCALE GENOMIC DNA]</scope>
    <source>
        <strain evidence="2 3">JCM 3367</strain>
    </source>
</reference>
<dbReference type="Proteomes" id="UP001499978">
    <property type="component" value="Unassembled WGS sequence"/>
</dbReference>